<feature type="transmembrane region" description="Helical" evidence="7">
    <location>
        <begin position="273"/>
        <end position="300"/>
    </location>
</feature>
<evidence type="ECO:0000256" key="5">
    <source>
        <dbReference type="ARBA" id="ARBA00022989"/>
    </source>
</evidence>
<evidence type="ECO:0000313" key="10">
    <source>
        <dbReference type="EMBL" id="MFC0469216.1"/>
    </source>
</evidence>
<gene>
    <name evidence="10" type="primary">cydC</name>
    <name evidence="10" type="ORF">ACFFHM_01345</name>
</gene>
<feature type="domain" description="ABC transporter" evidence="8">
    <location>
        <begin position="337"/>
        <end position="566"/>
    </location>
</feature>
<dbReference type="PROSITE" id="PS50929">
    <property type="entry name" value="ABC_TM1F"/>
    <property type="match status" value="1"/>
</dbReference>
<name>A0ABV6KBJ2_9BACI</name>
<keyword evidence="6 7" id="KW-0472">Membrane</keyword>
<dbReference type="NCBIfam" id="TIGR02868">
    <property type="entry name" value="CydC"/>
    <property type="match status" value="1"/>
</dbReference>
<keyword evidence="3" id="KW-0547">Nucleotide-binding</keyword>
<evidence type="ECO:0000256" key="3">
    <source>
        <dbReference type="ARBA" id="ARBA00022741"/>
    </source>
</evidence>
<dbReference type="Gene3D" id="3.40.50.300">
    <property type="entry name" value="P-loop containing nucleotide triphosphate hydrolases"/>
    <property type="match status" value="1"/>
</dbReference>
<dbReference type="InterPro" id="IPR003593">
    <property type="entry name" value="AAA+_ATPase"/>
</dbReference>
<dbReference type="InterPro" id="IPR017871">
    <property type="entry name" value="ABC_transporter-like_CS"/>
</dbReference>
<feature type="transmembrane region" description="Helical" evidence="7">
    <location>
        <begin position="245"/>
        <end position="267"/>
    </location>
</feature>
<dbReference type="SUPFAM" id="SSF90123">
    <property type="entry name" value="ABC transporter transmembrane region"/>
    <property type="match status" value="1"/>
</dbReference>
<comment type="caution">
    <text evidence="10">The sequence shown here is derived from an EMBL/GenBank/DDBJ whole genome shotgun (WGS) entry which is preliminary data.</text>
</comment>
<keyword evidence="2 7" id="KW-0812">Transmembrane</keyword>
<keyword evidence="5 7" id="KW-1133">Transmembrane helix</keyword>
<dbReference type="CDD" id="cd18585">
    <property type="entry name" value="ABC_6TM_CydC"/>
    <property type="match status" value="1"/>
</dbReference>
<feature type="transmembrane region" description="Helical" evidence="7">
    <location>
        <begin position="133"/>
        <end position="153"/>
    </location>
</feature>
<proteinExistence type="predicted"/>
<feature type="transmembrane region" description="Helical" evidence="7">
    <location>
        <begin position="18"/>
        <end position="38"/>
    </location>
</feature>
<dbReference type="PROSITE" id="PS00211">
    <property type="entry name" value="ABC_TRANSPORTER_1"/>
    <property type="match status" value="1"/>
</dbReference>
<accession>A0ABV6KBJ2</accession>
<sequence>MKELFDITGFIMRKKKDVILSIMFGYIAGMTAVGLFAANGYLISRAALETPLYVLITMVAVVKIGSFLRAGSRYAERYYSHRATFTMLSDLRVYFYERLESKAPNSLQKHRSGDLLARIVGDVEALQNFFLRVVYPPIIMVTVFVSTIFFVGFYSIQVVILLAIGLCLTGFIIPAWFAKKQKESGSSIREKRSHMSTEVTEWLQGFRELKIHQKLKEKDLQLNDASNAYIKEQEREGTREVANQSVNMASALLISWAVLATGGYLVASNQLDGVFLAMLVMMSLTLFEHSTPMAVFPIYYEDSERAAKRLYSVVDKKEQGGSVPKDMSQEWEGAPSIELKNVSYTFPREWRKALHDVSLFLPAGSKTAIVGPSGSGKSTLLQLILNLHSSTKGEIYLDGIPVKELEQDALWKKTNVVLQDNHFFYGTIQDNLLLPNDSWSEDELQQILADVQLPSFSLSDQVMEKGENLSGGQRQRLAMARAIAKGSSLWLLDEPTSSLDSWTERRLYDLLVERSGEDTVVVISHRLAELEQIDQIIVMDQGKIVESGTFTELMEGKGYFYQMKQIENNVLQHA</sequence>
<feature type="transmembrane region" description="Helical" evidence="7">
    <location>
        <begin position="50"/>
        <end position="68"/>
    </location>
</feature>
<dbReference type="Proteomes" id="UP001589838">
    <property type="component" value="Unassembled WGS sequence"/>
</dbReference>
<dbReference type="InterPro" id="IPR011527">
    <property type="entry name" value="ABC1_TM_dom"/>
</dbReference>
<reference evidence="10 11" key="1">
    <citation type="submission" date="2024-09" db="EMBL/GenBank/DDBJ databases">
        <authorList>
            <person name="Sun Q."/>
            <person name="Mori K."/>
        </authorList>
    </citation>
    <scope>NUCLEOTIDE SEQUENCE [LARGE SCALE GENOMIC DNA]</scope>
    <source>
        <strain evidence="10 11">NCAIM B.02610</strain>
    </source>
</reference>
<keyword evidence="4" id="KW-0067">ATP-binding</keyword>
<evidence type="ECO:0000259" key="8">
    <source>
        <dbReference type="PROSITE" id="PS50893"/>
    </source>
</evidence>
<dbReference type="SMART" id="SM00382">
    <property type="entry name" value="AAA"/>
    <property type="match status" value="1"/>
</dbReference>
<evidence type="ECO:0000259" key="9">
    <source>
        <dbReference type="PROSITE" id="PS50929"/>
    </source>
</evidence>
<dbReference type="RefSeq" id="WP_335963572.1">
    <property type="nucleotide sequence ID" value="NZ_JAXBLX010000055.1"/>
</dbReference>
<evidence type="ECO:0000256" key="2">
    <source>
        <dbReference type="ARBA" id="ARBA00022692"/>
    </source>
</evidence>
<dbReference type="PANTHER" id="PTHR43394:SF1">
    <property type="entry name" value="ATP-BINDING CASSETTE SUB-FAMILY B MEMBER 10, MITOCHONDRIAL"/>
    <property type="match status" value="1"/>
</dbReference>
<comment type="subcellular location">
    <subcellularLocation>
        <location evidence="1">Cell membrane</location>
        <topology evidence="1">Multi-pass membrane protein</topology>
    </subcellularLocation>
</comment>
<dbReference type="EMBL" id="JBHLUX010000003">
    <property type="protein sequence ID" value="MFC0469216.1"/>
    <property type="molecule type" value="Genomic_DNA"/>
</dbReference>
<feature type="domain" description="ABC transmembrane type-1" evidence="9">
    <location>
        <begin position="19"/>
        <end position="288"/>
    </location>
</feature>
<dbReference type="InterPro" id="IPR039421">
    <property type="entry name" value="Type_1_exporter"/>
</dbReference>
<dbReference type="InterPro" id="IPR003439">
    <property type="entry name" value="ABC_transporter-like_ATP-bd"/>
</dbReference>
<dbReference type="Gene3D" id="1.20.1560.10">
    <property type="entry name" value="ABC transporter type 1, transmembrane domain"/>
    <property type="match status" value="1"/>
</dbReference>
<keyword evidence="11" id="KW-1185">Reference proteome</keyword>
<evidence type="ECO:0000256" key="6">
    <source>
        <dbReference type="ARBA" id="ARBA00023136"/>
    </source>
</evidence>
<evidence type="ECO:0000256" key="4">
    <source>
        <dbReference type="ARBA" id="ARBA00022840"/>
    </source>
</evidence>
<protein>
    <submittedName>
        <fullName evidence="10">Thiol reductant ABC exporter subunit CydC</fullName>
    </submittedName>
</protein>
<evidence type="ECO:0000256" key="1">
    <source>
        <dbReference type="ARBA" id="ARBA00004651"/>
    </source>
</evidence>
<evidence type="ECO:0000256" key="7">
    <source>
        <dbReference type="SAM" id="Phobius"/>
    </source>
</evidence>
<dbReference type="InterPro" id="IPR014223">
    <property type="entry name" value="ABC_CydC/D"/>
</dbReference>
<dbReference type="PROSITE" id="PS50893">
    <property type="entry name" value="ABC_TRANSPORTER_2"/>
    <property type="match status" value="1"/>
</dbReference>
<dbReference type="Pfam" id="PF00005">
    <property type="entry name" value="ABC_tran"/>
    <property type="match status" value="1"/>
</dbReference>
<dbReference type="SUPFAM" id="SSF52540">
    <property type="entry name" value="P-loop containing nucleoside triphosphate hydrolases"/>
    <property type="match status" value="1"/>
</dbReference>
<dbReference type="PANTHER" id="PTHR43394">
    <property type="entry name" value="ATP-DEPENDENT PERMEASE MDL1, MITOCHONDRIAL"/>
    <property type="match status" value="1"/>
</dbReference>
<organism evidence="10 11">
    <name type="scientific">Halalkalibacter kiskunsagensis</name>
    <dbReference type="NCBI Taxonomy" id="1548599"/>
    <lineage>
        <taxon>Bacteria</taxon>
        <taxon>Bacillati</taxon>
        <taxon>Bacillota</taxon>
        <taxon>Bacilli</taxon>
        <taxon>Bacillales</taxon>
        <taxon>Bacillaceae</taxon>
        <taxon>Halalkalibacter</taxon>
    </lineage>
</organism>
<feature type="transmembrane region" description="Helical" evidence="7">
    <location>
        <begin position="159"/>
        <end position="178"/>
    </location>
</feature>
<dbReference type="Pfam" id="PF00664">
    <property type="entry name" value="ABC_membrane"/>
    <property type="match status" value="1"/>
</dbReference>
<evidence type="ECO:0000313" key="11">
    <source>
        <dbReference type="Proteomes" id="UP001589838"/>
    </source>
</evidence>
<dbReference type="CDD" id="cd03228">
    <property type="entry name" value="ABCC_MRP_Like"/>
    <property type="match status" value="1"/>
</dbReference>
<dbReference type="InterPro" id="IPR027417">
    <property type="entry name" value="P-loop_NTPase"/>
</dbReference>
<dbReference type="InterPro" id="IPR036640">
    <property type="entry name" value="ABC1_TM_sf"/>
</dbReference>